<dbReference type="GO" id="GO:0008168">
    <property type="term" value="F:methyltransferase activity"/>
    <property type="evidence" value="ECO:0007669"/>
    <property type="project" value="UniProtKB-KW"/>
</dbReference>
<gene>
    <name evidence="11" type="ORF">DL546_004075</name>
</gene>
<dbReference type="SUPFAM" id="SSF111278">
    <property type="entry name" value="SSo0622-like"/>
    <property type="match status" value="1"/>
</dbReference>
<evidence type="ECO:0000259" key="10">
    <source>
        <dbReference type="Pfam" id="PF02676"/>
    </source>
</evidence>
<evidence type="ECO:0000256" key="9">
    <source>
        <dbReference type="SAM" id="MobiDB-lite"/>
    </source>
</evidence>
<protein>
    <recommendedName>
        <fullName evidence="2">tRNA(Phe) 7-[(3-amino-3-carboxypropyl)-4-demethylwyosine(37)-N(4)]-methyltransferase</fullName>
        <ecNumber evidence="2">2.1.1.282</ecNumber>
    </recommendedName>
    <alternativeName>
        <fullName evidence="7">tRNA(Phe) 7-((3-amino-3-carboxypropyl)-4-demethylwyosine(37)-N(4))-methyltransferase</fullName>
    </alternativeName>
</protein>
<dbReference type="InterPro" id="IPR003827">
    <property type="entry name" value="tRNA_yW-synthesising"/>
</dbReference>
<comment type="caution">
    <text evidence="11">The sequence shown here is derived from an EMBL/GenBank/DDBJ whole genome shotgun (WGS) entry which is preliminary data.</text>
</comment>
<comment type="catalytic activity">
    <reaction evidence="8">
        <text>4-demethyl-7-[(3S)-3-amino-3-carboxypropyl]wyosine(37) in tRNA(Phe) + S-adenosyl-L-methionine = 7-[(3S)-3-amino-3-carboxypropyl]wyosine(37) in tRNA(Phe) + S-adenosyl-L-homocysteine + H(+)</text>
        <dbReference type="Rhea" id="RHEA:36635"/>
        <dbReference type="Rhea" id="RHEA-COMP:10378"/>
        <dbReference type="Rhea" id="RHEA-COMP:10379"/>
        <dbReference type="ChEBI" id="CHEBI:15378"/>
        <dbReference type="ChEBI" id="CHEBI:57856"/>
        <dbReference type="ChEBI" id="CHEBI:59789"/>
        <dbReference type="ChEBI" id="CHEBI:73543"/>
        <dbReference type="ChEBI" id="CHEBI:73550"/>
        <dbReference type="EC" id="2.1.1.282"/>
    </reaction>
</comment>
<dbReference type="STRING" id="177199.A0A420YC65"/>
<comment type="similarity">
    <text evidence="1">Belongs to the TYW3 family.</text>
</comment>
<evidence type="ECO:0000256" key="4">
    <source>
        <dbReference type="ARBA" id="ARBA00022679"/>
    </source>
</evidence>
<keyword evidence="12" id="KW-1185">Reference proteome</keyword>
<feature type="region of interest" description="Disordered" evidence="9">
    <location>
        <begin position="261"/>
        <end position="282"/>
    </location>
</feature>
<keyword evidence="4" id="KW-0808">Transferase</keyword>
<dbReference type="PANTHER" id="PTHR48418:SF1">
    <property type="entry name" value="TRNA WYBUTOSINE-SYNTHESIZING PROTEIN 3"/>
    <property type="match status" value="1"/>
</dbReference>
<evidence type="ECO:0000256" key="5">
    <source>
        <dbReference type="ARBA" id="ARBA00022691"/>
    </source>
</evidence>
<organism evidence="11 12">
    <name type="scientific">Coniochaeta pulveracea</name>
    <dbReference type="NCBI Taxonomy" id="177199"/>
    <lineage>
        <taxon>Eukaryota</taxon>
        <taxon>Fungi</taxon>
        <taxon>Dikarya</taxon>
        <taxon>Ascomycota</taxon>
        <taxon>Pezizomycotina</taxon>
        <taxon>Sordariomycetes</taxon>
        <taxon>Sordariomycetidae</taxon>
        <taxon>Coniochaetales</taxon>
        <taxon>Coniochaetaceae</taxon>
        <taxon>Coniochaeta</taxon>
    </lineage>
</organism>
<evidence type="ECO:0000313" key="11">
    <source>
        <dbReference type="EMBL" id="RKU45387.1"/>
    </source>
</evidence>
<feature type="region of interest" description="Disordered" evidence="9">
    <location>
        <begin position="74"/>
        <end position="95"/>
    </location>
</feature>
<feature type="compositionally biased region" description="Basic and acidic residues" evidence="9">
    <location>
        <begin position="74"/>
        <end position="89"/>
    </location>
</feature>
<sequence length="314" mass="34399">MPLPKPHPAFLAKKAKILEQLNVPDTEYSDASPKGSVDAGIRDLIDEINAQDGLVTTSSCAGRVSVFVEGRKVSTTEDGDAGDRSREKAASAVGGKGGGGAWLFVSHDPVPEDGLDSDEKLLEMFGLSGRDDETGSGQRLIHFKFEPMILHILTTSHQHAQMILKCGLQAGFRESGTVSLLDTKTKSGEVVEAATPIVAIRSMGLSFESLIGIVDPMGRRKAIVSTDYLRMLVNIGNERFVENEKRIRRFLDALRSEVKKHGVDQGEGNGKSEKELKRERKMAEGLRRQAEVRRLKEQEAVEDLAESYENDIVI</sequence>
<dbReference type="Proteomes" id="UP000275385">
    <property type="component" value="Unassembled WGS sequence"/>
</dbReference>
<evidence type="ECO:0000256" key="3">
    <source>
        <dbReference type="ARBA" id="ARBA00022603"/>
    </source>
</evidence>
<dbReference type="OrthoDB" id="263283at2759"/>
<dbReference type="Pfam" id="PF02676">
    <property type="entry name" value="TYW3"/>
    <property type="match status" value="1"/>
</dbReference>
<dbReference type="GO" id="GO:0032259">
    <property type="term" value="P:methylation"/>
    <property type="evidence" value="ECO:0007669"/>
    <property type="project" value="UniProtKB-KW"/>
</dbReference>
<keyword evidence="6" id="KW-0819">tRNA processing</keyword>
<evidence type="ECO:0000256" key="2">
    <source>
        <dbReference type="ARBA" id="ARBA00012750"/>
    </source>
</evidence>
<name>A0A420YC65_9PEZI</name>
<feature type="domain" description="tRNA wybutosine-synthesizing protein" evidence="10">
    <location>
        <begin position="13"/>
        <end position="255"/>
    </location>
</feature>
<proteinExistence type="inferred from homology"/>
<evidence type="ECO:0000256" key="1">
    <source>
        <dbReference type="ARBA" id="ARBA00008569"/>
    </source>
</evidence>
<keyword evidence="5" id="KW-0949">S-adenosyl-L-methionine</keyword>
<evidence type="ECO:0000256" key="7">
    <source>
        <dbReference type="ARBA" id="ARBA00030554"/>
    </source>
</evidence>
<evidence type="ECO:0000313" key="12">
    <source>
        <dbReference type="Proteomes" id="UP000275385"/>
    </source>
</evidence>
<dbReference type="EC" id="2.1.1.282" evidence="2"/>
<dbReference type="Gene3D" id="3.30.1960.10">
    <property type="entry name" value="tRNA wybutosine-synthesizing-like"/>
    <property type="match status" value="1"/>
</dbReference>
<dbReference type="AlphaFoldDB" id="A0A420YC65"/>
<reference evidence="11 12" key="1">
    <citation type="submission" date="2018-08" db="EMBL/GenBank/DDBJ databases">
        <title>Draft genome of the lignicolous fungus Coniochaeta pulveracea.</title>
        <authorList>
            <person name="Borstlap C.J."/>
            <person name="De Witt R.N."/>
            <person name="Botha A."/>
            <person name="Volschenk H."/>
        </authorList>
    </citation>
    <scope>NUCLEOTIDE SEQUENCE [LARGE SCALE GENOMIC DNA]</scope>
    <source>
        <strain evidence="11 12">CAB683</strain>
    </source>
</reference>
<evidence type="ECO:0000256" key="6">
    <source>
        <dbReference type="ARBA" id="ARBA00022694"/>
    </source>
</evidence>
<dbReference type="PANTHER" id="PTHR48418">
    <property type="entry name" value="TRNA WYBUTOSINE-SYNTHESIZING PROTEIN 3"/>
    <property type="match status" value="1"/>
</dbReference>
<evidence type="ECO:0000256" key="8">
    <source>
        <dbReference type="ARBA" id="ARBA00049202"/>
    </source>
</evidence>
<keyword evidence="3" id="KW-0489">Methyltransferase</keyword>
<dbReference type="InterPro" id="IPR036602">
    <property type="entry name" value="tRNA_yW-synthesising-like_sf"/>
</dbReference>
<accession>A0A420YC65</accession>
<dbReference type="GO" id="GO:0008033">
    <property type="term" value="P:tRNA processing"/>
    <property type="evidence" value="ECO:0007669"/>
    <property type="project" value="UniProtKB-KW"/>
</dbReference>
<dbReference type="EMBL" id="QVQW01000021">
    <property type="protein sequence ID" value="RKU45387.1"/>
    <property type="molecule type" value="Genomic_DNA"/>
</dbReference>